<dbReference type="AlphaFoldDB" id="A0A1J7CI19"/>
<dbReference type="InterPro" id="IPR032710">
    <property type="entry name" value="NTF2-like_dom_sf"/>
</dbReference>
<accession>A0A1J7CI19</accession>
<dbReference type="RefSeq" id="WP_071654740.1">
    <property type="nucleotide sequence ID" value="NZ_MLCF01000003.1"/>
</dbReference>
<evidence type="ECO:0000313" key="3">
    <source>
        <dbReference type="Proteomes" id="UP000243342"/>
    </source>
</evidence>
<comment type="caution">
    <text evidence="2">The sequence shown here is derived from an EMBL/GenBank/DDBJ whole genome shotgun (WGS) entry which is preliminary data.</text>
</comment>
<protein>
    <submittedName>
        <fullName evidence="2">Polyketide cyclase</fullName>
    </submittedName>
</protein>
<keyword evidence="3" id="KW-1185">Reference proteome</keyword>
<gene>
    <name evidence="2" type="ORF">BIV57_01340</name>
</gene>
<dbReference type="STRING" id="1428644.BIV57_01340"/>
<dbReference type="EMBL" id="MLCF01000003">
    <property type="protein sequence ID" value="OIV39274.1"/>
    <property type="molecule type" value="Genomic_DNA"/>
</dbReference>
<dbReference type="Gene3D" id="3.10.450.50">
    <property type="match status" value="1"/>
</dbReference>
<dbReference type="Proteomes" id="UP000243342">
    <property type="component" value="Unassembled WGS sequence"/>
</dbReference>
<feature type="domain" description="SnoaL-like" evidence="1">
    <location>
        <begin position="8"/>
        <end position="110"/>
    </location>
</feature>
<dbReference type="SUPFAM" id="SSF54427">
    <property type="entry name" value="NTF2-like"/>
    <property type="match status" value="1"/>
</dbReference>
<dbReference type="InterPro" id="IPR037401">
    <property type="entry name" value="SnoaL-like"/>
</dbReference>
<reference evidence="2 3" key="1">
    <citation type="submission" date="2016-10" db="EMBL/GenBank/DDBJ databases">
        <title>Genome sequence of Streptomyces gilvigriseus MUSC 26.</title>
        <authorList>
            <person name="Lee L.-H."/>
            <person name="Ser H.-L."/>
        </authorList>
    </citation>
    <scope>NUCLEOTIDE SEQUENCE [LARGE SCALE GENOMIC DNA]</scope>
    <source>
        <strain evidence="2 3">MUSC 26</strain>
    </source>
</reference>
<name>A0A1J7CI19_9ACTN</name>
<dbReference type="Pfam" id="PF12680">
    <property type="entry name" value="SnoaL_2"/>
    <property type="match status" value="1"/>
</dbReference>
<dbReference type="OrthoDB" id="9808719at2"/>
<organism evidence="2 3">
    <name type="scientific">Mangrovactinospora gilvigrisea</name>
    <dbReference type="NCBI Taxonomy" id="1428644"/>
    <lineage>
        <taxon>Bacteria</taxon>
        <taxon>Bacillati</taxon>
        <taxon>Actinomycetota</taxon>
        <taxon>Actinomycetes</taxon>
        <taxon>Kitasatosporales</taxon>
        <taxon>Streptomycetaceae</taxon>
        <taxon>Mangrovactinospora</taxon>
    </lineage>
</organism>
<sequence length="122" mass="13047">MTDATALVDRYLAVWNATEPEARRALLDEVFAPDARYTDPLMSVQGRDQLDAAIAAAQGQFAGLVFSSGGAVDAHHDIARFTWNLGPEGQEPAAIGFDVIEIDKDGRITSVLGFLDKVPAGM</sequence>
<proteinExistence type="predicted"/>
<evidence type="ECO:0000313" key="2">
    <source>
        <dbReference type="EMBL" id="OIV39274.1"/>
    </source>
</evidence>
<evidence type="ECO:0000259" key="1">
    <source>
        <dbReference type="Pfam" id="PF12680"/>
    </source>
</evidence>